<accession>H3GKV2</accession>
<name>H3GKV2_PHYRM</name>
<organism evidence="1 2">
    <name type="scientific">Phytophthora ramorum</name>
    <name type="common">Sudden oak death agent</name>
    <dbReference type="NCBI Taxonomy" id="164328"/>
    <lineage>
        <taxon>Eukaryota</taxon>
        <taxon>Sar</taxon>
        <taxon>Stramenopiles</taxon>
        <taxon>Oomycota</taxon>
        <taxon>Peronosporomycetes</taxon>
        <taxon>Peronosporales</taxon>
        <taxon>Peronosporaceae</taxon>
        <taxon>Phytophthora</taxon>
    </lineage>
</organism>
<proteinExistence type="predicted"/>
<dbReference type="InterPro" id="IPR036397">
    <property type="entry name" value="RNaseH_sf"/>
</dbReference>
<protein>
    <recommendedName>
        <fullName evidence="3">Tc1-like transposase DDE domain-containing protein</fullName>
    </recommendedName>
</protein>
<dbReference type="InParanoid" id="H3GKV2"/>
<dbReference type="GO" id="GO:0003676">
    <property type="term" value="F:nucleic acid binding"/>
    <property type="evidence" value="ECO:0007669"/>
    <property type="project" value="InterPro"/>
</dbReference>
<keyword evidence="2" id="KW-1185">Reference proteome</keyword>
<dbReference type="EnsemblProtists" id="Phyra76941">
    <property type="protein sequence ID" value="Phyra76941"/>
    <property type="gene ID" value="Phyra76941"/>
</dbReference>
<dbReference type="HOGENOM" id="CLU_2054332_0_0_1"/>
<sequence>MSVEVMSKLEEYLDEDSRHTCEQMGDKSCSDMDVSAPMNKIVVVTNNASHHGEVKTLAREMLVVDGIMNSNKLVVLRLAPYSPMLIPIEGSCNVFKAKMHRYIAEQKEGFLVRGSHKGGC</sequence>
<evidence type="ECO:0000313" key="1">
    <source>
        <dbReference type="EnsemblProtists" id="Phyra76941"/>
    </source>
</evidence>
<evidence type="ECO:0008006" key="3">
    <source>
        <dbReference type="Google" id="ProtNLM"/>
    </source>
</evidence>
<evidence type="ECO:0000313" key="2">
    <source>
        <dbReference type="Proteomes" id="UP000005238"/>
    </source>
</evidence>
<dbReference type="Proteomes" id="UP000005238">
    <property type="component" value="Unassembled WGS sequence"/>
</dbReference>
<dbReference type="AlphaFoldDB" id="H3GKV2"/>
<dbReference type="EMBL" id="DS566018">
    <property type="status" value="NOT_ANNOTATED_CDS"/>
    <property type="molecule type" value="Genomic_DNA"/>
</dbReference>
<reference evidence="2" key="1">
    <citation type="journal article" date="2006" name="Science">
        <title>Phytophthora genome sequences uncover evolutionary origins and mechanisms of pathogenesis.</title>
        <authorList>
            <person name="Tyler B.M."/>
            <person name="Tripathy S."/>
            <person name="Zhang X."/>
            <person name="Dehal P."/>
            <person name="Jiang R.H."/>
            <person name="Aerts A."/>
            <person name="Arredondo F.D."/>
            <person name="Baxter L."/>
            <person name="Bensasson D."/>
            <person name="Beynon J.L."/>
            <person name="Chapman J."/>
            <person name="Damasceno C.M."/>
            <person name="Dorrance A.E."/>
            <person name="Dou D."/>
            <person name="Dickerman A.W."/>
            <person name="Dubchak I.L."/>
            <person name="Garbelotto M."/>
            <person name="Gijzen M."/>
            <person name="Gordon S.G."/>
            <person name="Govers F."/>
            <person name="Grunwald N.J."/>
            <person name="Huang W."/>
            <person name="Ivors K.L."/>
            <person name="Jones R.W."/>
            <person name="Kamoun S."/>
            <person name="Krampis K."/>
            <person name="Lamour K.H."/>
            <person name="Lee M.K."/>
            <person name="McDonald W.H."/>
            <person name="Medina M."/>
            <person name="Meijer H.J."/>
            <person name="Nordberg E.K."/>
            <person name="Maclean D.J."/>
            <person name="Ospina-Giraldo M.D."/>
            <person name="Morris P.F."/>
            <person name="Phuntumart V."/>
            <person name="Putnam N.H."/>
            <person name="Rash S."/>
            <person name="Rose J.K."/>
            <person name="Sakihama Y."/>
            <person name="Salamov A.A."/>
            <person name="Savidor A."/>
            <person name="Scheuring C.F."/>
            <person name="Smith B.M."/>
            <person name="Sobral B.W."/>
            <person name="Terry A."/>
            <person name="Torto-Alalibo T.A."/>
            <person name="Win J."/>
            <person name="Xu Z."/>
            <person name="Zhang H."/>
            <person name="Grigoriev I.V."/>
            <person name="Rokhsar D.S."/>
            <person name="Boore J.L."/>
        </authorList>
    </citation>
    <scope>NUCLEOTIDE SEQUENCE [LARGE SCALE GENOMIC DNA]</scope>
    <source>
        <strain evidence="2">Pr102</strain>
    </source>
</reference>
<reference evidence="1" key="2">
    <citation type="submission" date="2015-06" db="UniProtKB">
        <authorList>
            <consortium name="EnsemblProtists"/>
        </authorList>
    </citation>
    <scope>IDENTIFICATION</scope>
    <source>
        <strain evidence="1">Pr102</strain>
    </source>
</reference>
<dbReference type="Gene3D" id="3.30.420.10">
    <property type="entry name" value="Ribonuclease H-like superfamily/Ribonuclease H"/>
    <property type="match status" value="1"/>
</dbReference>